<evidence type="ECO:0000256" key="1">
    <source>
        <dbReference type="SAM" id="MobiDB-lite"/>
    </source>
</evidence>
<organism evidence="2 3">
    <name type="scientific">Leucosporidium creatinivorum</name>
    <dbReference type="NCBI Taxonomy" id="106004"/>
    <lineage>
        <taxon>Eukaryota</taxon>
        <taxon>Fungi</taxon>
        <taxon>Dikarya</taxon>
        <taxon>Basidiomycota</taxon>
        <taxon>Pucciniomycotina</taxon>
        <taxon>Microbotryomycetes</taxon>
        <taxon>Leucosporidiales</taxon>
        <taxon>Leucosporidium</taxon>
    </lineage>
</organism>
<reference evidence="2 3" key="1">
    <citation type="submission" date="2016-07" db="EMBL/GenBank/DDBJ databases">
        <title>Pervasive Adenine N6-methylation of Active Genes in Fungi.</title>
        <authorList>
            <consortium name="DOE Joint Genome Institute"/>
            <person name="Mondo S.J."/>
            <person name="Dannebaum R.O."/>
            <person name="Kuo R.C."/>
            <person name="Labutti K."/>
            <person name="Haridas S."/>
            <person name="Kuo A."/>
            <person name="Salamov A."/>
            <person name="Ahrendt S.R."/>
            <person name="Lipzen A."/>
            <person name="Sullivan W."/>
            <person name="Andreopoulos W.B."/>
            <person name="Clum A."/>
            <person name="Lindquist E."/>
            <person name="Daum C."/>
            <person name="Ramamoorthy G.K."/>
            <person name="Gryganskyi A."/>
            <person name="Culley D."/>
            <person name="Magnuson J.K."/>
            <person name="James T.Y."/>
            <person name="O'Malley M.A."/>
            <person name="Stajich J.E."/>
            <person name="Spatafora J.W."/>
            <person name="Visel A."/>
            <person name="Grigoriev I.V."/>
        </authorList>
    </citation>
    <scope>NUCLEOTIDE SEQUENCE [LARGE SCALE GENOMIC DNA]</scope>
    <source>
        <strain evidence="2 3">62-1032</strain>
    </source>
</reference>
<name>A0A1Y2FZP4_9BASI</name>
<sequence>MSSPEEQKALQKEALEGLVKAVQQRDVLFVLYHLQQLDARSLNNEDPFSQLTPLKIALSLPPDCPRRTLIVELLLLSGASLSQEQVDARLSDGHGASSGRTSASWASGSQAEADAKMLLHDLSLEDSEIWLRQQGLDVPEAYEEPPKQEKRQLHEQRSNTEHQTFEEARWVGARPPEPSPKRPRLSLPEERSFGSAPSPVERSPHRRHSQPPPLPHPSSTTNSFIVDCLAPETIPSTLKRFLATSLHSSSLIQSISPTFSSGAHAFLIILNSPIDTKQILDLDDNLLDGTRLRVQLDGSRTIAPFSTLSAPQPQYRRDTNTEDRSSSTSTSHPRRPTPRPASSPRRSLPPPARDRRPPSPSPWWEQEREELVWAPYKSCYYAYSFEDRASCSYLPPPPQGATQAELDRWAEATWVGRWAPDLPGLPLSWKPRPGAVWRG</sequence>
<evidence type="ECO:0000313" key="2">
    <source>
        <dbReference type="EMBL" id="ORY89656.1"/>
    </source>
</evidence>
<feature type="region of interest" description="Disordered" evidence="1">
    <location>
        <begin position="303"/>
        <end position="364"/>
    </location>
</feature>
<feature type="compositionally biased region" description="Basic and acidic residues" evidence="1">
    <location>
        <begin position="315"/>
        <end position="325"/>
    </location>
</feature>
<dbReference type="Proteomes" id="UP000193467">
    <property type="component" value="Unassembled WGS sequence"/>
</dbReference>
<gene>
    <name evidence="2" type="ORF">BCR35DRAFT_156047</name>
</gene>
<feature type="region of interest" description="Disordered" evidence="1">
    <location>
        <begin position="143"/>
        <end position="220"/>
    </location>
</feature>
<dbReference type="EMBL" id="MCGR01000005">
    <property type="protein sequence ID" value="ORY89656.1"/>
    <property type="molecule type" value="Genomic_DNA"/>
</dbReference>
<dbReference type="AlphaFoldDB" id="A0A1Y2FZP4"/>
<protein>
    <submittedName>
        <fullName evidence="2">Uncharacterized protein</fullName>
    </submittedName>
</protein>
<accession>A0A1Y2FZP4</accession>
<comment type="caution">
    <text evidence="2">The sequence shown here is derived from an EMBL/GenBank/DDBJ whole genome shotgun (WGS) entry which is preliminary data.</text>
</comment>
<keyword evidence="3" id="KW-1185">Reference proteome</keyword>
<feature type="compositionally biased region" description="Basic and acidic residues" evidence="1">
    <location>
        <begin position="144"/>
        <end position="169"/>
    </location>
</feature>
<proteinExistence type="predicted"/>
<evidence type="ECO:0000313" key="3">
    <source>
        <dbReference type="Proteomes" id="UP000193467"/>
    </source>
</evidence>
<dbReference type="InParanoid" id="A0A1Y2FZP4"/>